<organism evidence="1">
    <name type="scientific">Arundo donax</name>
    <name type="common">Giant reed</name>
    <name type="synonym">Donax arundinaceus</name>
    <dbReference type="NCBI Taxonomy" id="35708"/>
    <lineage>
        <taxon>Eukaryota</taxon>
        <taxon>Viridiplantae</taxon>
        <taxon>Streptophyta</taxon>
        <taxon>Embryophyta</taxon>
        <taxon>Tracheophyta</taxon>
        <taxon>Spermatophyta</taxon>
        <taxon>Magnoliopsida</taxon>
        <taxon>Liliopsida</taxon>
        <taxon>Poales</taxon>
        <taxon>Poaceae</taxon>
        <taxon>PACMAD clade</taxon>
        <taxon>Arundinoideae</taxon>
        <taxon>Arundineae</taxon>
        <taxon>Arundo</taxon>
    </lineage>
</organism>
<reference evidence="1" key="2">
    <citation type="journal article" date="2015" name="Data Brief">
        <title>Shoot transcriptome of the giant reed, Arundo donax.</title>
        <authorList>
            <person name="Barrero R.A."/>
            <person name="Guerrero F.D."/>
            <person name="Moolhuijzen P."/>
            <person name="Goolsby J.A."/>
            <person name="Tidwell J."/>
            <person name="Bellgard S.E."/>
            <person name="Bellgard M.I."/>
        </authorList>
    </citation>
    <scope>NUCLEOTIDE SEQUENCE</scope>
    <source>
        <tissue evidence="1">Shoot tissue taken approximately 20 cm above the soil surface</tissue>
    </source>
</reference>
<dbReference type="AlphaFoldDB" id="A0A0A9ENZ8"/>
<sequence length="16" mass="1772">MVIINKGAETRTKVVI</sequence>
<reference evidence="1" key="1">
    <citation type="submission" date="2014-09" db="EMBL/GenBank/DDBJ databases">
        <authorList>
            <person name="Magalhaes I.L.F."/>
            <person name="Oliveira U."/>
            <person name="Santos F.R."/>
            <person name="Vidigal T.H.D.A."/>
            <person name="Brescovit A.D."/>
            <person name="Santos A.J."/>
        </authorList>
    </citation>
    <scope>NUCLEOTIDE SEQUENCE</scope>
    <source>
        <tissue evidence="1">Shoot tissue taken approximately 20 cm above the soil surface</tissue>
    </source>
</reference>
<dbReference type="EMBL" id="GBRH01197182">
    <property type="protein sequence ID" value="JAE00714.1"/>
    <property type="molecule type" value="Transcribed_RNA"/>
</dbReference>
<protein>
    <submittedName>
        <fullName evidence="1">Uncharacterized protein</fullName>
    </submittedName>
</protein>
<accession>A0A0A9ENZ8</accession>
<name>A0A0A9ENZ8_ARUDO</name>
<proteinExistence type="predicted"/>
<evidence type="ECO:0000313" key="1">
    <source>
        <dbReference type="EMBL" id="JAE00714.1"/>
    </source>
</evidence>